<name>A0A8X8ZJ90_SALSN</name>
<evidence type="ECO:0000256" key="3">
    <source>
        <dbReference type="ARBA" id="ARBA00023004"/>
    </source>
</evidence>
<dbReference type="InterPro" id="IPR026992">
    <property type="entry name" value="DIOX_N"/>
</dbReference>
<accession>A0A8X8ZJ90</accession>
<keyword evidence="6" id="KW-1185">Reference proteome</keyword>
<organism evidence="5">
    <name type="scientific">Salvia splendens</name>
    <name type="common">Scarlet sage</name>
    <dbReference type="NCBI Taxonomy" id="180675"/>
    <lineage>
        <taxon>Eukaryota</taxon>
        <taxon>Viridiplantae</taxon>
        <taxon>Streptophyta</taxon>
        <taxon>Embryophyta</taxon>
        <taxon>Tracheophyta</taxon>
        <taxon>Spermatophyta</taxon>
        <taxon>Magnoliopsida</taxon>
        <taxon>eudicotyledons</taxon>
        <taxon>Gunneridae</taxon>
        <taxon>Pentapetalae</taxon>
        <taxon>asterids</taxon>
        <taxon>lamiids</taxon>
        <taxon>Lamiales</taxon>
        <taxon>Lamiaceae</taxon>
        <taxon>Nepetoideae</taxon>
        <taxon>Mentheae</taxon>
        <taxon>Salviinae</taxon>
        <taxon>Salvia</taxon>
        <taxon>Salvia subgen. Calosphace</taxon>
        <taxon>core Calosphace</taxon>
    </lineage>
</organism>
<comment type="caution">
    <text evidence="5">The sequence shown here is derived from an EMBL/GenBank/DDBJ whole genome shotgun (WGS) entry which is preliminary data.</text>
</comment>
<gene>
    <name evidence="5" type="ORF">SASPL_134376</name>
</gene>
<dbReference type="PANTHER" id="PTHR10209:SF460">
    <property type="entry name" value="FE2OG DIOXYGENASE DOMAIN-CONTAINING PROTEIN"/>
    <property type="match status" value="1"/>
</dbReference>
<keyword evidence="2" id="KW-0560">Oxidoreductase</keyword>
<keyword evidence="3" id="KW-0408">Iron</keyword>
<reference evidence="5" key="1">
    <citation type="submission" date="2018-01" db="EMBL/GenBank/DDBJ databases">
        <authorList>
            <person name="Mao J.F."/>
        </authorList>
    </citation>
    <scope>NUCLEOTIDE SEQUENCE</scope>
    <source>
        <strain evidence="5">Huo1</strain>
        <tissue evidence="5">Leaf</tissue>
    </source>
</reference>
<dbReference type="PANTHER" id="PTHR10209">
    <property type="entry name" value="OXIDOREDUCTASE, 2OG-FE II OXYGENASE FAMILY PROTEIN"/>
    <property type="match status" value="1"/>
</dbReference>
<dbReference type="SUPFAM" id="SSF51197">
    <property type="entry name" value="Clavaminate synthase-like"/>
    <property type="match status" value="2"/>
</dbReference>
<dbReference type="Pfam" id="PF14226">
    <property type="entry name" value="DIOX_N"/>
    <property type="match status" value="1"/>
</dbReference>
<dbReference type="EMBL" id="PNBA02000012">
    <property type="protein sequence ID" value="KAG6406766.1"/>
    <property type="molecule type" value="Genomic_DNA"/>
</dbReference>
<proteinExistence type="predicted"/>
<protein>
    <recommendedName>
        <fullName evidence="4">Non-haem dioxygenase N-terminal domain-containing protein</fullName>
    </recommendedName>
</protein>
<evidence type="ECO:0000259" key="4">
    <source>
        <dbReference type="Pfam" id="PF14226"/>
    </source>
</evidence>
<evidence type="ECO:0000313" key="5">
    <source>
        <dbReference type="EMBL" id="KAG6406766.1"/>
    </source>
</evidence>
<dbReference type="GO" id="GO:0046872">
    <property type="term" value="F:metal ion binding"/>
    <property type="evidence" value="ECO:0007669"/>
    <property type="project" value="UniProtKB-KW"/>
</dbReference>
<dbReference type="Gene3D" id="2.60.120.330">
    <property type="entry name" value="B-lactam Antibiotic, Isopenicillin N Synthase, Chain"/>
    <property type="match status" value="2"/>
</dbReference>
<keyword evidence="1" id="KW-0479">Metal-binding</keyword>
<sequence length="202" mass="21866">MAAAAVSDHSSADDTCFDNPFEYKKSVQSIVDSSDLKHLPSKYNLELGGVDDTSATSCKSLPVIDYSSLTSTDPNRRSEAVAEFARACADWGFKKSVQSIVDSSDLKHLPSKYNLELGGGNDTSVTSCESLPVIDYSALTSADPHQRSKAVAELAAACADWGFFILVNHGVPEELIASLFTTVREFFSLPDDEKKQYHAKST</sequence>
<evidence type="ECO:0000256" key="1">
    <source>
        <dbReference type="ARBA" id="ARBA00022723"/>
    </source>
</evidence>
<evidence type="ECO:0000256" key="2">
    <source>
        <dbReference type="ARBA" id="ARBA00023002"/>
    </source>
</evidence>
<evidence type="ECO:0000313" key="6">
    <source>
        <dbReference type="Proteomes" id="UP000298416"/>
    </source>
</evidence>
<feature type="domain" description="Non-haem dioxygenase N-terminal" evidence="4">
    <location>
        <begin position="131"/>
        <end position="200"/>
    </location>
</feature>
<dbReference type="AlphaFoldDB" id="A0A8X8ZJ90"/>
<dbReference type="Proteomes" id="UP000298416">
    <property type="component" value="Unassembled WGS sequence"/>
</dbReference>
<dbReference type="InterPro" id="IPR027443">
    <property type="entry name" value="IPNS-like_sf"/>
</dbReference>
<reference evidence="5" key="2">
    <citation type="submission" date="2020-08" db="EMBL/GenBank/DDBJ databases">
        <title>Plant Genome Project.</title>
        <authorList>
            <person name="Zhang R.-G."/>
        </authorList>
    </citation>
    <scope>NUCLEOTIDE SEQUENCE</scope>
    <source>
        <strain evidence="5">Huo1</strain>
        <tissue evidence="5">Leaf</tissue>
    </source>
</reference>
<dbReference type="GO" id="GO:0016706">
    <property type="term" value="F:2-oxoglutarate-dependent dioxygenase activity"/>
    <property type="evidence" value="ECO:0007669"/>
    <property type="project" value="UniProtKB-ARBA"/>
</dbReference>